<dbReference type="Proteomes" id="UP001391051">
    <property type="component" value="Unassembled WGS sequence"/>
</dbReference>
<accession>A0ABR1PV30</accession>
<feature type="compositionally biased region" description="Polar residues" evidence="1">
    <location>
        <begin position="300"/>
        <end position="323"/>
    </location>
</feature>
<feature type="compositionally biased region" description="Low complexity" evidence="1">
    <location>
        <begin position="247"/>
        <end position="275"/>
    </location>
</feature>
<comment type="caution">
    <text evidence="2">The sequence shown here is derived from an EMBL/GenBank/DDBJ whole genome shotgun (WGS) entry which is preliminary data.</text>
</comment>
<dbReference type="RefSeq" id="XP_066693619.1">
    <property type="nucleotide sequence ID" value="XM_066849476.1"/>
</dbReference>
<dbReference type="EMBL" id="JAQQWE010000009">
    <property type="protein sequence ID" value="KAK7940867.1"/>
    <property type="molecule type" value="Genomic_DNA"/>
</dbReference>
<feature type="compositionally biased region" description="Low complexity" evidence="1">
    <location>
        <begin position="283"/>
        <end position="299"/>
    </location>
</feature>
<evidence type="ECO:0000256" key="1">
    <source>
        <dbReference type="SAM" id="MobiDB-lite"/>
    </source>
</evidence>
<gene>
    <name evidence="2" type="ORF">PG986_013254</name>
</gene>
<name>A0ABR1PV30_9PEZI</name>
<keyword evidence="3" id="KW-1185">Reference proteome</keyword>
<evidence type="ECO:0000313" key="3">
    <source>
        <dbReference type="Proteomes" id="UP001391051"/>
    </source>
</evidence>
<sequence>MGGPNGICVNCDYPSNSGQLACQSNKGWQPNCKLSQNAGLAICGGSSTSQSSPVASSSSGSCGNVNPCSSIGTGPGTGPGGPGNSLTGPNGICVNCDYPSNKGQWACQNGYKSWQPNCKMDQHKTLAACGGSCPSTPTPALILATSTILSPAPTLAVDCKLPMNWRQSACSCTLPMNSGLPQCKPKATTVPSKPAYTAPAHVDCSNAVNFVMAECACTIPMYSTLARCHYSTSTITVIPTPAPATTPLPASTPESTPESAPATAASSSPAGSTPEAPIPTPSTTPVTPESAPETTPATSNSSPETATNQESYATPTPEAPQSTPRDRCRHDSPCDDPGQFSRGHHPCLRPWPKLW</sequence>
<organism evidence="2 3">
    <name type="scientific">Apiospora aurea</name>
    <dbReference type="NCBI Taxonomy" id="335848"/>
    <lineage>
        <taxon>Eukaryota</taxon>
        <taxon>Fungi</taxon>
        <taxon>Dikarya</taxon>
        <taxon>Ascomycota</taxon>
        <taxon>Pezizomycotina</taxon>
        <taxon>Sordariomycetes</taxon>
        <taxon>Xylariomycetidae</taxon>
        <taxon>Amphisphaeriales</taxon>
        <taxon>Apiosporaceae</taxon>
        <taxon>Apiospora</taxon>
    </lineage>
</organism>
<proteinExistence type="predicted"/>
<evidence type="ECO:0000313" key="2">
    <source>
        <dbReference type="EMBL" id="KAK7940867.1"/>
    </source>
</evidence>
<reference evidence="2 3" key="1">
    <citation type="submission" date="2023-01" db="EMBL/GenBank/DDBJ databases">
        <title>Analysis of 21 Apiospora genomes using comparative genomics revels a genus with tremendous synthesis potential of carbohydrate active enzymes and secondary metabolites.</title>
        <authorList>
            <person name="Sorensen T."/>
        </authorList>
    </citation>
    <scope>NUCLEOTIDE SEQUENCE [LARGE SCALE GENOMIC DNA]</scope>
    <source>
        <strain evidence="2 3">CBS 24483</strain>
    </source>
</reference>
<feature type="region of interest" description="Disordered" evidence="1">
    <location>
        <begin position="239"/>
        <end position="355"/>
    </location>
</feature>
<feature type="compositionally biased region" description="Basic and acidic residues" evidence="1">
    <location>
        <begin position="324"/>
        <end position="333"/>
    </location>
</feature>
<dbReference type="GeneID" id="92082538"/>
<protein>
    <submittedName>
        <fullName evidence="2">Uncharacterized protein</fullName>
    </submittedName>
</protein>